<dbReference type="GO" id="GO:0009507">
    <property type="term" value="C:chloroplast"/>
    <property type="evidence" value="ECO:0007669"/>
    <property type="project" value="UniProtKB-SubCell"/>
</dbReference>
<organism evidence="13 14">
    <name type="scientific">Lactuca sativa</name>
    <name type="common">Garden lettuce</name>
    <dbReference type="NCBI Taxonomy" id="4236"/>
    <lineage>
        <taxon>Eukaryota</taxon>
        <taxon>Viridiplantae</taxon>
        <taxon>Streptophyta</taxon>
        <taxon>Embryophyta</taxon>
        <taxon>Tracheophyta</taxon>
        <taxon>Spermatophyta</taxon>
        <taxon>Magnoliopsida</taxon>
        <taxon>eudicotyledons</taxon>
        <taxon>Gunneridae</taxon>
        <taxon>Pentapetalae</taxon>
        <taxon>asterids</taxon>
        <taxon>campanulids</taxon>
        <taxon>Asterales</taxon>
        <taxon>Asteraceae</taxon>
        <taxon>Cichorioideae</taxon>
        <taxon>Cichorieae</taxon>
        <taxon>Lactucinae</taxon>
        <taxon>Lactuca</taxon>
    </lineage>
</organism>
<evidence type="ECO:0000256" key="6">
    <source>
        <dbReference type="ARBA" id="ARBA00022640"/>
    </source>
</evidence>
<dbReference type="Pfam" id="PF01327">
    <property type="entry name" value="Pep_deformylase"/>
    <property type="match status" value="1"/>
</dbReference>
<comment type="similarity">
    <text evidence="3 12">Belongs to the polypeptide deformylase family.</text>
</comment>
<proteinExistence type="inferred from homology"/>
<dbReference type="PANTHER" id="PTHR10458">
    <property type="entry name" value="PEPTIDE DEFORMYLASE"/>
    <property type="match status" value="1"/>
</dbReference>
<keyword evidence="8 12" id="KW-0378">Hydrolase</keyword>
<dbReference type="HAMAP" id="MF_00163">
    <property type="entry name" value="Pep_deformylase"/>
    <property type="match status" value="1"/>
</dbReference>
<evidence type="ECO:0000256" key="12">
    <source>
        <dbReference type="RuleBase" id="RU362111"/>
    </source>
</evidence>
<reference evidence="13 14" key="1">
    <citation type="journal article" date="2017" name="Nat. Commun.">
        <title>Genome assembly with in vitro proximity ligation data and whole-genome triplication in lettuce.</title>
        <authorList>
            <person name="Reyes-Chin-Wo S."/>
            <person name="Wang Z."/>
            <person name="Yang X."/>
            <person name="Kozik A."/>
            <person name="Arikit S."/>
            <person name="Song C."/>
            <person name="Xia L."/>
            <person name="Froenicke L."/>
            <person name="Lavelle D.O."/>
            <person name="Truco M.J."/>
            <person name="Xia R."/>
            <person name="Zhu S."/>
            <person name="Xu C."/>
            <person name="Xu H."/>
            <person name="Xu X."/>
            <person name="Cox K."/>
            <person name="Korf I."/>
            <person name="Meyers B.C."/>
            <person name="Michelmore R.W."/>
        </authorList>
    </citation>
    <scope>NUCLEOTIDE SEQUENCE [LARGE SCALE GENOMIC DNA]</scope>
    <source>
        <strain evidence="14">cv. Salinas</strain>
        <tissue evidence="13">Seedlings</tissue>
    </source>
</reference>
<keyword evidence="14" id="KW-1185">Reference proteome</keyword>
<dbReference type="SUPFAM" id="SSF56420">
    <property type="entry name" value="Peptide deformylase"/>
    <property type="match status" value="1"/>
</dbReference>
<dbReference type="PANTHER" id="PTHR10458:SF22">
    <property type="entry name" value="PEPTIDE DEFORMYLASE"/>
    <property type="match status" value="1"/>
</dbReference>
<dbReference type="GO" id="GO:0046872">
    <property type="term" value="F:metal ion binding"/>
    <property type="evidence" value="ECO:0007669"/>
    <property type="project" value="UniProtKB-KW"/>
</dbReference>
<evidence type="ECO:0000256" key="3">
    <source>
        <dbReference type="ARBA" id="ARBA00010759"/>
    </source>
</evidence>
<evidence type="ECO:0000313" key="14">
    <source>
        <dbReference type="Proteomes" id="UP000235145"/>
    </source>
</evidence>
<dbReference type="GO" id="GO:0042586">
    <property type="term" value="F:peptide deformylase activity"/>
    <property type="evidence" value="ECO:0007669"/>
    <property type="project" value="UniProtKB-EC"/>
</dbReference>
<gene>
    <name evidence="13" type="ORF">LSAT_V11C200083860</name>
</gene>
<evidence type="ECO:0000313" key="13">
    <source>
        <dbReference type="EMBL" id="KAJ0219774.1"/>
    </source>
</evidence>
<evidence type="ECO:0000256" key="5">
    <source>
        <dbReference type="ARBA" id="ARBA00022528"/>
    </source>
</evidence>
<evidence type="ECO:0000256" key="11">
    <source>
        <dbReference type="ARBA" id="ARBA00023004"/>
    </source>
</evidence>
<comment type="subcellular location">
    <subcellularLocation>
        <location evidence="2 12">Plastid</location>
        <location evidence="2 12">Chloroplast</location>
    </subcellularLocation>
</comment>
<comment type="function">
    <text evidence="12">Removes the formyl group from the N-terminal Met of newly synthesized proteins.</text>
</comment>
<keyword evidence="9 12" id="KW-0648">Protein biosynthesis</keyword>
<dbReference type="EMBL" id="NBSK02000002">
    <property type="protein sequence ID" value="KAJ0219774.1"/>
    <property type="molecule type" value="Genomic_DNA"/>
</dbReference>
<dbReference type="CDD" id="cd00487">
    <property type="entry name" value="Pep_deformylase"/>
    <property type="match status" value="1"/>
</dbReference>
<keyword evidence="7 12" id="KW-0479">Metal-binding</keyword>
<comment type="catalytic activity">
    <reaction evidence="12">
        <text>N-terminal N-formyl-L-methionyl-[peptide] + H2O = N-terminal L-methionyl-[peptide] + formate</text>
        <dbReference type="Rhea" id="RHEA:24420"/>
        <dbReference type="Rhea" id="RHEA-COMP:10639"/>
        <dbReference type="Rhea" id="RHEA-COMP:10640"/>
        <dbReference type="ChEBI" id="CHEBI:15377"/>
        <dbReference type="ChEBI" id="CHEBI:15740"/>
        <dbReference type="ChEBI" id="CHEBI:49298"/>
        <dbReference type="ChEBI" id="CHEBI:64731"/>
        <dbReference type="EC" id="3.5.1.88"/>
    </reaction>
</comment>
<evidence type="ECO:0000256" key="8">
    <source>
        <dbReference type="ARBA" id="ARBA00022801"/>
    </source>
</evidence>
<evidence type="ECO:0000256" key="10">
    <source>
        <dbReference type="ARBA" id="ARBA00022946"/>
    </source>
</evidence>
<keyword evidence="10 12" id="KW-0809">Transit peptide</keyword>
<accession>A0A9R1XNT5</accession>
<keyword evidence="6 12" id="KW-0934">Plastid</keyword>
<dbReference type="PRINTS" id="PR01576">
    <property type="entry name" value="PDEFORMYLASE"/>
</dbReference>
<dbReference type="Gene3D" id="3.90.45.10">
    <property type="entry name" value="Peptide deformylase"/>
    <property type="match status" value="1"/>
</dbReference>
<dbReference type="AlphaFoldDB" id="A0A9R1XNT5"/>
<evidence type="ECO:0000256" key="1">
    <source>
        <dbReference type="ARBA" id="ARBA00001954"/>
    </source>
</evidence>
<dbReference type="FunFam" id="3.90.45.10:FF:000006">
    <property type="entry name" value="Peptide deformylase"/>
    <property type="match status" value="1"/>
</dbReference>
<comment type="caution">
    <text evidence="13">The sequence shown here is derived from an EMBL/GenBank/DDBJ whole genome shotgun (WGS) entry which is preliminary data.</text>
</comment>
<comment type="cofactor">
    <cofactor evidence="1">
        <name>Fe(2+)</name>
        <dbReference type="ChEBI" id="CHEBI:29033"/>
    </cofactor>
</comment>
<dbReference type="GO" id="GO:0006412">
    <property type="term" value="P:translation"/>
    <property type="evidence" value="ECO:0007669"/>
    <property type="project" value="UniProtKB-KW"/>
</dbReference>
<evidence type="ECO:0000256" key="4">
    <source>
        <dbReference type="ARBA" id="ARBA00012175"/>
    </source>
</evidence>
<name>A0A9R1XNT5_LACSA</name>
<dbReference type="Proteomes" id="UP000235145">
    <property type="component" value="Unassembled WGS sequence"/>
</dbReference>
<evidence type="ECO:0000256" key="2">
    <source>
        <dbReference type="ARBA" id="ARBA00004229"/>
    </source>
</evidence>
<sequence>MVEIQQPHDCATMACANWIHSSALFHATFPTTSHRRDTPSSSFSLATSSAGKPIFSSNYQYRPPAVAVQAQAKRGFSLKKEEETASAADMQFEAPLKVVLYPDPILRAKNKLIATFDENLKKLVDEMFDQMLLFTGVVGFLVHRTDGIGLSAPQVGINVQLMVFNPVGERGEGEEIVLVNPRVTRYSKKLAPFTEGCLSFPGINADVVRPEAVKVDAQDITGEKFSVGLSGLPARGVLFFDRMTAQVVDSIRSQLQELEQKYEDRTGLSSPEKIETRKRWKAAAGFGRS</sequence>
<evidence type="ECO:0000256" key="7">
    <source>
        <dbReference type="ARBA" id="ARBA00022723"/>
    </source>
</evidence>
<keyword evidence="5 12" id="KW-0150">Chloroplast</keyword>
<dbReference type="InterPro" id="IPR036821">
    <property type="entry name" value="Peptide_deformylase_sf"/>
</dbReference>
<dbReference type="InterPro" id="IPR023635">
    <property type="entry name" value="Peptide_deformylase"/>
</dbReference>
<dbReference type="EC" id="3.5.1.88" evidence="4 12"/>
<evidence type="ECO:0000256" key="9">
    <source>
        <dbReference type="ARBA" id="ARBA00022917"/>
    </source>
</evidence>
<keyword evidence="11" id="KW-0408">Iron</keyword>
<protein>
    <recommendedName>
        <fullName evidence="4 12">Peptide deformylase</fullName>
        <ecNumber evidence="4 12">3.5.1.88</ecNumber>
    </recommendedName>
</protein>